<evidence type="ECO:0000313" key="4">
    <source>
        <dbReference type="EMBL" id="RGU54807.1"/>
    </source>
</evidence>
<dbReference type="EMBL" id="QRYC01000025">
    <property type="protein sequence ID" value="RGU54807.1"/>
    <property type="molecule type" value="Genomic_DNA"/>
</dbReference>
<reference evidence="4 5" key="1">
    <citation type="submission" date="2018-08" db="EMBL/GenBank/DDBJ databases">
        <title>A genome reference for cultivated species of the human gut microbiota.</title>
        <authorList>
            <person name="Zou Y."/>
            <person name="Xue W."/>
            <person name="Luo G."/>
        </authorList>
    </citation>
    <scope>NUCLEOTIDE SEQUENCE [LARGE SCALE GENOMIC DNA]</scope>
    <source>
        <strain evidence="4 5">AF16-14</strain>
    </source>
</reference>
<evidence type="ECO:0000313" key="5">
    <source>
        <dbReference type="Proteomes" id="UP000284243"/>
    </source>
</evidence>
<dbReference type="PANTHER" id="PTHR10887:SF530">
    <property type="entry name" value="SUPERFAMILY I DNA HELICASES"/>
    <property type="match status" value="1"/>
</dbReference>
<dbReference type="Pfam" id="PF13086">
    <property type="entry name" value="AAA_11"/>
    <property type="match status" value="1"/>
</dbReference>
<sequence>MNEKNELIACWHKLEHFSLPAVQIGKETVELTGEEPWKDLSVVPAKGKTFEYTVYLGVFEVREAVEFVREFFKDTTEEVNRATGYVCVASLKTDIRGQYLANSLGISTLTWAFAQLEQGRITDSEWADEFRELEEGLENECSVILAKELSATSLRILQKMIVEAIGWSRKPDLKIYCKREEKMIPREGKVPESNADILNSFFIRDLEDIVHQSIAGKLPAAFEKYVQGCLNHSSKRVDLNTEVAVLKETMRPMAYPDGCWPSAYTLSLMQQFAVNTVFHRLSEEKRGDILSVNGPPGTGKTTLLRDIIAANLVARAKVMLRFSQPGDAFTKIGQLEMDGGFSPFIYQPDESLCQWGMVVASSNNGAVENISKELPLKKETGDYAKEIGYFRRVAEDCLDSEYWGIVAAVLGNRENRNKLVTALWFGGDEGKQNLRQFLSEDTVGGTDWRQVTQEFQNTLWAVEEEKKRLEQIRENAERQQWLATAYREALRECHEAEELWDKIDRDYWKAEDDYKQAVRETEVLWQNIERVRSTKPGFFRYWLSGKARKNYKQVYGKAYQAYLTAQENLLKTQGKKEKRKRERTVLLSRLEEARQKREKTEAAWNACETLLAEARSELDSNFAGGDYWKSTDAEETQKSCPWYSPRLKELQSRLFIKAMEVHEVFILYANSRSCLFRTSLSGFFSFLKGDYKKMPSAKELKAMWDTFFLVVPVVSTTFASVQTLFHGLGRASLSWLFIDEAGQAVPQAAAGAIWRSRKVVVVGDPLQIEPVVTVPYPIIDNISQYFNLGSEQINSGLSVQSMVDRVNPLGMYLNQETGPVWVGIPLRVHRRCLNPMFSISNQIAYDGKMVLATGNPKKINVQFENRFIHCPGSVEGKHWVPQQGELVKEILLNEIHAIAGLPDVFVISPFSEVSFRLKGALAGPLLAAARKYIPGLSAENMWVWLKEHIGTVHTFQGKQAEGVILCLGLDEKSKGAARWASSKPNLLNVAVTRAKYRFVAIGDRNIWLNVPYFRELGKME</sequence>
<feature type="coiled-coil region" evidence="1">
    <location>
        <begin position="576"/>
        <end position="603"/>
    </location>
</feature>
<feature type="domain" description="DNA2/NAM7 helicase helicase" evidence="2">
    <location>
        <begin position="711"/>
        <end position="772"/>
    </location>
</feature>
<dbReference type="SUPFAM" id="SSF52540">
    <property type="entry name" value="P-loop containing nucleoside triphosphate hydrolases"/>
    <property type="match status" value="1"/>
</dbReference>
<dbReference type="Gene3D" id="3.40.50.300">
    <property type="entry name" value="P-loop containing nucleotide triphosphate hydrolases"/>
    <property type="match status" value="3"/>
</dbReference>
<organism evidence="4 5">
    <name type="scientific">Odoribacter splanchnicus</name>
    <dbReference type="NCBI Taxonomy" id="28118"/>
    <lineage>
        <taxon>Bacteria</taxon>
        <taxon>Pseudomonadati</taxon>
        <taxon>Bacteroidota</taxon>
        <taxon>Bacteroidia</taxon>
        <taxon>Bacteroidales</taxon>
        <taxon>Odoribacteraceae</taxon>
        <taxon>Odoribacter</taxon>
    </lineage>
</organism>
<gene>
    <name evidence="4" type="ORF">DWW57_14565</name>
</gene>
<keyword evidence="4" id="KW-0067">ATP-binding</keyword>
<keyword evidence="1" id="KW-0175">Coiled coil</keyword>
<keyword evidence="4" id="KW-0547">Nucleotide-binding</keyword>
<dbReference type="InterPro" id="IPR041679">
    <property type="entry name" value="DNA2/NAM7-like_C"/>
</dbReference>
<dbReference type="Proteomes" id="UP000284243">
    <property type="component" value="Unassembled WGS sequence"/>
</dbReference>
<dbReference type="PANTHER" id="PTHR10887">
    <property type="entry name" value="DNA2/NAM7 HELICASE FAMILY"/>
    <property type="match status" value="1"/>
</dbReference>
<dbReference type="InterPro" id="IPR045055">
    <property type="entry name" value="DNA2/NAM7-like"/>
</dbReference>
<evidence type="ECO:0000259" key="3">
    <source>
        <dbReference type="Pfam" id="PF13087"/>
    </source>
</evidence>
<dbReference type="RefSeq" id="WP_118160640.1">
    <property type="nucleotide sequence ID" value="NZ_QRYC01000025.1"/>
</dbReference>
<name>A0A412TLT9_9BACT</name>
<protein>
    <submittedName>
        <fullName evidence="4">ATP-binding protein</fullName>
    </submittedName>
</protein>
<feature type="domain" description="DNA2/NAM7 helicase-like C-terminal" evidence="3">
    <location>
        <begin position="885"/>
        <end position="1004"/>
    </location>
</feature>
<dbReference type="InterPro" id="IPR041677">
    <property type="entry name" value="DNA2/NAM7_AAA_11"/>
</dbReference>
<evidence type="ECO:0000256" key="1">
    <source>
        <dbReference type="SAM" id="Coils"/>
    </source>
</evidence>
<evidence type="ECO:0000259" key="2">
    <source>
        <dbReference type="Pfam" id="PF13086"/>
    </source>
</evidence>
<proteinExistence type="predicted"/>
<comment type="caution">
    <text evidence="4">The sequence shown here is derived from an EMBL/GenBank/DDBJ whole genome shotgun (WGS) entry which is preliminary data.</text>
</comment>
<dbReference type="GO" id="GO:0005524">
    <property type="term" value="F:ATP binding"/>
    <property type="evidence" value="ECO:0007669"/>
    <property type="project" value="UniProtKB-KW"/>
</dbReference>
<dbReference type="Pfam" id="PF13087">
    <property type="entry name" value="AAA_12"/>
    <property type="match status" value="1"/>
</dbReference>
<dbReference type="AlphaFoldDB" id="A0A412TLT9"/>
<dbReference type="GO" id="GO:0004386">
    <property type="term" value="F:helicase activity"/>
    <property type="evidence" value="ECO:0007669"/>
    <property type="project" value="InterPro"/>
</dbReference>
<accession>A0A412TLT9</accession>
<dbReference type="InterPro" id="IPR027417">
    <property type="entry name" value="P-loop_NTPase"/>
</dbReference>